<dbReference type="EMBL" id="JBHUDB010000001">
    <property type="protein sequence ID" value="MFD1569758.1"/>
    <property type="molecule type" value="Genomic_DNA"/>
</dbReference>
<protein>
    <recommendedName>
        <fullName evidence="1">DUF7718 domain-containing protein</fullName>
    </recommendedName>
</protein>
<name>A0ABD6BZX4_9EURY</name>
<reference evidence="2 3" key="1">
    <citation type="journal article" date="2019" name="Int. J. Syst. Evol. Microbiol.">
        <title>The Global Catalogue of Microorganisms (GCM) 10K type strain sequencing project: providing services to taxonomists for standard genome sequencing and annotation.</title>
        <authorList>
            <consortium name="The Broad Institute Genomics Platform"/>
            <consortium name="The Broad Institute Genome Sequencing Center for Infectious Disease"/>
            <person name="Wu L."/>
            <person name="Ma J."/>
        </authorList>
    </citation>
    <scope>NUCLEOTIDE SEQUENCE [LARGE SCALE GENOMIC DNA]</scope>
    <source>
        <strain evidence="2 3">CGMCC 1.12689</strain>
    </source>
</reference>
<sequence length="128" mass="14960">MGNVPDFDDPDIDYRSPLQYGVTRIRVEIGTLGGNVRWFVVQLEKNTGNRVGFEQDWGQVARFDHHPEAEWGHDIREEGLHIDLYRGDQKVDVRRNFPDVPLNRAPAYCEKYLDQMEEEILRSFGPDK</sequence>
<evidence type="ECO:0000259" key="1">
    <source>
        <dbReference type="Pfam" id="PF24839"/>
    </source>
</evidence>
<feature type="domain" description="DUF7718" evidence="1">
    <location>
        <begin position="13"/>
        <end position="124"/>
    </location>
</feature>
<proteinExistence type="predicted"/>
<organism evidence="2 3">
    <name type="scientific">Halorubrum laminariae</name>
    <dbReference type="NCBI Taxonomy" id="1433523"/>
    <lineage>
        <taxon>Archaea</taxon>
        <taxon>Methanobacteriati</taxon>
        <taxon>Methanobacteriota</taxon>
        <taxon>Stenosarchaea group</taxon>
        <taxon>Halobacteria</taxon>
        <taxon>Halobacteriales</taxon>
        <taxon>Haloferacaceae</taxon>
        <taxon>Halorubrum</taxon>
    </lineage>
</organism>
<dbReference type="InterPro" id="IPR056135">
    <property type="entry name" value="DUF7718"/>
</dbReference>
<dbReference type="Proteomes" id="UP001597185">
    <property type="component" value="Unassembled WGS sequence"/>
</dbReference>
<dbReference type="AlphaFoldDB" id="A0ABD6BZX4"/>
<evidence type="ECO:0000313" key="3">
    <source>
        <dbReference type="Proteomes" id="UP001597185"/>
    </source>
</evidence>
<gene>
    <name evidence="2" type="ORF">ACFR9T_04010</name>
</gene>
<evidence type="ECO:0000313" key="2">
    <source>
        <dbReference type="EMBL" id="MFD1569758.1"/>
    </source>
</evidence>
<comment type="caution">
    <text evidence="2">The sequence shown here is derived from an EMBL/GenBank/DDBJ whole genome shotgun (WGS) entry which is preliminary data.</text>
</comment>
<dbReference type="RefSeq" id="WP_256418176.1">
    <property type="nucleotide sequence ID" value="NZ_JANHDL010000005.1"/>
</dbReference>
<accession>A0ABD6BZX4</accession>
<dbReference type="Pfam" id="PF24839">
    <property type="entry name" value="DUF7718"/>
    <property type="match status" value="1"/>
</dbReference>
<keyword evidence="3" id="KW-1185">Reference proteome</keyword>